<evidence type="ECO:0000313" key="2">
    <source>
        <dbReference type="EMBL" id="KAK8965412.1"/>
    </source>
</evidence>
<feature type="region of interest" description="Disordered" evidence="1">
    <location>
        <begin position="18"/>
        <end position="45"/>
    </location>
</feature>
<accession>A0ABR2MMQ5</accession>
<gene>
    <name evidence="2" type="ORF">KSP40_PGU004517</name>
</gene>
<organism evidence="2 3">
    <name type="scientific">Platanthera guangdongensis</name>
    <dbReference type="NCBI Taxonomy" id="2320717"/>
    <lineage>
        <taxon>Eukaryota</taxon>
        <taxon>Viridiplantae</taxon>
        <taxon>Streptophyta</taxon>
        <taxon>Embryophyta</taxon>
        <taxon>Tracheophyta</taxon>
        <taxon>Spermatophyta</taxon>
        <taxon>Magnoliopsida</taxon>
        <taxon>Liliopsida</taxon>
        <taxon>Asparagales</taxon>
        <taxon>Orchidaceae</taxon>
        <taxon>Orchidoideae</taxon>
        <taxon>Orchideae</taxon>
        <taxon>Orchidinae</taxon>
        <taxon>Platanthera</taxon>
    </lineage>
</organism>
<sequence length="235" mass="26160">MAGDPADLKILRSRARAAEFQRHRDDGGVRELPPAGEDRVQPDGVQEALLLQGDVERGCLLRRLANQSSRDREQAPHLDDQDRLHQGRSRQHPLLASAEGRGGVPPAGRVRQRRRTPQILHPQRFRGRLPAEGTRRAPPPPPRSSRRRYASPLILSSLSARRTCHIIAEFLNFKCFPAEERIILMNPPFADPGLHTDPLARERAAAACRDEAALSQPSSSKRRPEDAGSNPPFGH</sequence>
<comment type="caution">
    <text evidence="2">The sequence shown here is derived from an EMBL/GenBank/DDBJ whole genome shotgun (WGS) entry which is preliminary data.</text>
</comment>
<name>A0ABR2MMQ5_9ASPA</name>
<feature type="compositionally biased region" description="Basic and acidic residues" evidence="1">
    <location>
        <begin position="69"/>
        <end position="85"/>
    </location>
</feature>
<feature type="region of interest" description="Disordered" evidence="1">
    <location>
        <begin position="205"/>
        <end position="235"/>
    </location>
</feature>
<evidence type="ECO:0000256" key="1">
    <source>
        <dbReference type="SAM" id="MobiDB-lite"/>
    </source>
</evidence>
<protein>
    <submittedName>
        <fullName evidence="2">Uncharacterized protein</fullName>
    </submittedName>
</protein>
<dbReference type="Proteomes" id="UP001412067">
    <property type="component" value="Unassembled WGS sequence"/>
</dbReference>
<reference evidence="2 3" key="1">
    <citation type="journal article" date="2022" name="Nat. Plants">
        <title>Genomes of leafy and leafless Platanthera orchids illuminate the evolution of mycoheterotrophy.</title>
        <authorList>
            <person name="Li M.H."/>
            <person name="Liu K.W."/>
            <person name="Li Z."/>
            <person name="Lu H.C."/>
            <person name="Ye Q.L."/>
            <person name="Zhang D."/>
            <person name="Wang J.Y."/>
            <person name="Li Y.F."/>
            <person name="Zhong Z.M."/>
            <person name="Liu X."/>
            <person name="Yu X."/>
            <person name="Liu D.K."/>
            <person name="Tu X.D."/>
            <person name="Liu B."/>
            <person name="Hao Y."/>
            <person name="Liao X.Y."/>
            <person name="Jiang Y.T."/>
            <person name="Sun W.H."/>
            <person name="Chen J."/>
            <person name="Chen Y.Q."/>
            <person name="Ai Y."/>
            <person name="Zhai J.W."/>
            <person name="Wu S.S."/>
            <person name="Zhou Z."/>
            <person name="Hsiao Y.Y."/>
            <person name="Wu W.L."/>
            <person name="Chen Y.Y."/>
            <person name="Lin Y.F."/>
            <person name="Hsu J.L."/>
            <person name="Li C.Y."/>
            <person name="Wang Z.W."/>
            <person name="Zhao X."/>
            <person name="Zhong W.Y."/>
            <person name="Ma X.K."/>
            <person name="Ma L."/>
            <person name="Huang J."/>
            <person name="Chen G.Z."/>
            <person name="Huang M.Z."/>
            <person name="Huang L."/>
            <person name="Peng D.H."/>
            <person name="Luo Y.B."/>
            <person name="Zou S.Q."/>
            <person name="Chen S.P."/>
            <person name="Lan S."/>
            <person name="Tsai W.C."/>
            <person name="Van de Peer Y."/>
            <person name="Liu Z.J."/>
        </authorList>
    </citation>
    <scope>NUCLEOTIDE SEQUENCE [LARGE SCALE GENOMIC DNA]</scope>
    <source>
        <strain evidence="2">Lor288</strain>
    </source>
</reference>
<evidence type="ECO:0000313" key="3">
    <source>
        <dbReference type="Proteomes" id="UP001412067"/>
    </source>
</evidence>
<feature type="compositionally biased region" description="Basic and acidic residues" evidence="1">
    <location>
        <begin position="18"/>
        <end position="29"/>
    </location>
</feature>
<feature type="region of interest" description="Disordered" evidence="1">
    <location>
        <begin position="66"/>
        <end position="150"/>
    </location>
</feature>
<dbReference type="EMBL" id="JBBWWR010000006">
    <property type="protein sequence ID" value="KAK8965412.1"/>
    <property type="molecule type" value="Genomic_DNA"/>
</dbReference>
<keyword evidence="3" id="KW-1185">Reference proteome</keyword>
<proteinExistence type="predicted"/>